<reference evidence="5" key="1">
    <citation type="journal article" date="2021" name="Int. J. Syst. Evol. Microbiol.">
        <title>Actinocatenispora comari sp. nov., an endophytic actinomycete isolated from aerial parts of Comarum salesowianum.</title>
        <authorList>
            <person name="Oyunbileg N."/>
            <person name="Iizaka Y."/>
            <person name="Hamada M."/>
            <person name="Davaapurev B.O."/>
            <person name="Fukumoto A."/>
            <person name="Tsetseg B."/>
            <person name="Kato F."/>
            <person name="Tamura T."/>
            <person name="Batkhuu J."/>
            <person name="Anzai Y."/>
        </authorList>
    </citation>
    <scope>NUCLEOTIDE SEQUENCE [LARGE SCALE GENOMIC DNA]</scope>
    <source>
        <strain evidence="5">NUM-2625</strain>
    </source>
</reference>
<dbReference type="SUPFAM" id="SSF51735">
    <property type="entry name" value="NAD(P)-binding Rossmann-fold domains"/>
    <property type="match status" value="1"/>
</dbReference>
<dbReference type="RefSeq" id="WP_207128603.1">
    <property type="nucleotide sequence ID" value="NZ_BOPO01000128.1"/>
</dbReference>
<dbReference type="Pfam" id="PF13561">
    <property type="entry name" value="adh_short_C2"/>
    <property type="match status" value="1"/>
</dbReference>
<dbReference type="Proteomes" id="UP000614996">
    <property type="component" value="Unassembled WGS sequence"/>
</dbReference>
<dbReference type="GO" id="GO:0016491">
    <property type="term" value="F:oxidoreductase activity"/>
    <property type="evidence" value="ECO:0007669"/>
    <property type="project" value="UniProtKB-KW"/>
</dbReference>
<dbReference type="InterPro" id="IPR020904">
    <property type="entry name" value="Sc_DH/Rdtase_CS"/>
</dbReference>
<dbReference type="CDD" id="cd05233">
    <property type="entry name" value="SDR_c"/>
    <property type="match status" value="1"/>
</dbReference>
<feature type="region of interest" description="Disordered" evidence="3">
    <location>
        <begin position="1"/>
        <end position="31"/>
    </location>
</feature>
<dbReference type="PRINTS" id="PR00080">
    <property type="entry name" value="SDRFAMILY"/>
</dbReference>
<keyword evidence="2" id="KW-0560">Oxidoreductase</keyword>
<proteinExistence type="inferred from homology"/>
<dbReference type="EMBL" id="BOPO01000128">
    <property type="protein sequence ID" value="GIL31027.1"/>
    <property type="molecule type" value="Genomic_DNA"/>
</dbReference>
<gene>
    <name evidence="4" type="ORF">NUM_62810</name>
</gene>
<keyword evidence="5" id="KW-1185">Reference proteome</keyword>
<dbReference type="PROSITE" id="PS00061">
    <property type="entry name" value="ADH_SHORT"/>
    <property type="match status" value="1"/>
</dbReference>
<evidence type="ECO:0000256" key="2">
    <source>
        <dbReference type="ARBA" id="ARBA00023002"/>
    </source>
</evidence>
<dbReference type="PANTHER" id="PTHR43639">
    <property type="entry name" value="OXIDOREDUCTASE, SHORT-CHAIN DEHYDROGENASE/REDUCTASE FAMILY (AFU_ORTHOLOGUE AFUA_5G02870)"/>
    <property type="match status" value="1"/>
</dbReference>
<comment type="caution">
    <text evidence="4">The sequence shown here is derived from an EMBL/GenBank/DDBJ whole genome shotgun (WGS) entry which is preliminary data.</text>
</comment>
<dbReference type="InterPro" id="IPR002347">
    <property type="entry name" value="SDR_fam"/>
</dbReference>
<dbReference type="AlphaFoldDB" id="A0A8J4EN33"/>
<organism evidence="4 5">
    <name type="scientific">Actinocatenispora comari</name>
    <dbReference type="NCBI Taxonomy" id="2807577"/>
    <lineage>
        <taxon>Bacteria</taxon>
        <taxon>Bacillati</taxon>
        <taxon>Actinomycetota</taxon>
        <taxon>Actinomycetes</taxon>
        <taxon>Micromonosporales</taxon>
        <taxon>Micromonosporaceae</taxon>
        <taxon>Actinocatenispora</taxon>
    </lineage>
</organism>
<feature type="compositionally biased region" description="Low complexity" evidence="3">
    <location>
        <begin position="22"/>
        <end position="31"/>
    </location>
</feature>
<comment type="similarity">
    <text evidence="1">Belongs to the short-chain dehydrogenases/reductases (SDR) family.</text>
</comment>
<accession>A0A8J4EN33</accession>
<evidence type="ECO:0000256" key="3">
    <source>
        <dbReference type="SAM" id="MobiDB-lite"/>
    </source>
</evidence>
<dbReference type="Gene3D" id="3.40.50.720">
    <property type="entry name" value="NAD(P)-binding Rossmann-like Domain"/>
    <property type="match status" value="1"/>
</dbReference>
<name>A0A8J4EN33_9ACTN</name>
<dbReference type="PANTHER" id="PTHR43639:SF1">
    <property type="entry name" value="SHORT-CHAIN DEHYDROGENASE_REDUCTASE FAMILY PROTEIN"/>
    <property type="match status" value="1"/>
</dbReference>
<evidence type="ECO:0000313" key="4">
    <source>
        <dbReference type="EMBL" id="GIL31027.1"/>
    </source>
</evidence>
<dbReference type="FunFam" id="3.40.50.720:FF:000084">
    <property type="entry name" value="Short-chain dehydrogenase reductase"/>
    <property type="match status" value="1"/>
</dbReference>
<evidence type="ECO:0000256" key="1">
    <source>
        <dbReference type="ARBA" id="ARBA00006484"/>
    </source>
</evidence>
<sequence length="283" mass="28920">MSERAALRQLPDEPSDGGTAPGGAPLEGAAPAGKPLAGKAVVVTGGGTGIGRATARLFAAEGAEVLITGRTERTLAETADGMPGMRTVVADVAAPDGPAAIVDAAVDRLGRIDVLVNNAAIVRPARLGEIDRRAAEAELDTNLLGPVFLTQHALPHLASGAVIVNVTSNGPHHGWPGNSVYGSTKVALDFLTYTWAAELAGRGIRVVSVAPGITATPVLAHAGFSADRIAAEAPRAIERIPLGRIAEPAEIAWWIVAMARPEASYLTGQVLRVDGGLNHAGTF</sequence>
<dbReference type="PRINTS" id="PR00081">
    <property type="entry name" value="GDHRDH"/>
</dbReference>
<dbReference type="InterPro" id="IPR036291">
    <property type="entry name" value="NAD(P)-bd_dom_sf"/>
</dbReference>
<evidence type="ECO:0000313" key="5">
    <source>
        <dbReference type="Proteomes" id="UP000614996"/>
    </source>
</evidence>
<protein>
    <submittedName>
        <fullName evidence="4">Ketoreductase</fullName>
    </submittedName>
</protein>